<organism evidence="2 3">
    <name type="scientific">Chelonia mydas</name>
    <name type="common">Green sea-turtle</name>
    <name type="synonym">Chelonia agassizi</name>
    <dbReference type="NCBI Taxonomy" id="8469"/>
    <lineage>
        <taxon>Eukaryota</taxon>
        <taxon>Metazoa</taxon>
        <taxon>Chordata</taxon>
        <taxon>Craniata</taxon>
        <taxon>Vertebrata</taxon>
        <taxon>Euteleostomi</taxon>
        <taxon>Archelosauria</taxon>
        <taxon>Testudinata</taxon>
        <taxon>Testudines</taxon>
        <taxon>Cryptodira</taxon>
        <taxon>Durocryptodira</taxon>
        <taxon>Americhelydia</taxon>
        <taxon>Chelonioidea</taxon>
        <taxon>Cheloniidae</taxon>
        <taxon>Chelonia</taxon>
    </lineage>
</organism>
<accession>M7BYW1</accession>
<sequence>MHDRKTWDTLQCKVKVKDMWNAYYKAWGANHHSGAVPTSCRFYKELDPILGGNPTSIAKAPVDTSVAHVPVKSGLSQEEEILDEDVEGEGDPEAEDNSEVRDACSQELFSTPEEASQSQLSELGEAQERRLPAAQTSSPAPPQTLPTHSYQPPGSSLYPLHSTPAPSQSSPADSQYPLHSTPIPRQFSPGEAQYPLHCTAKEKVGYDTWT</sequence>
<feature type="region of interest" description="Disordered" evidence="1">
    <location>
        <begin position="71"/>
        <end position="194"/>
    </location>
</feature>
<feature type="compositionally biased region" description="Polar residues" evidence="1">
    <location>
        <begin position="107"/>
        <end position="121"/>
    </location>
</feature>
<feature type="compositionally biased region" description="Acidic residues" evidence="1">
    <location>
        <begin position="77"/>
        <end position="97"/>
    </location>
</feature>
<evidence type="ECO:0000256" key="1">
    <source>
        <dbReference type="SAM" id="MobiDB-lite"/>
    </source>
</evidence>
<keyword evidence="3" id="KW-1185">Reference proteome</keyword>
<feature type="compositionally biased region" description="Polar residues" evidence="1">
    <location>
        <begin position="145"/>
        <end position="154"/>
    </location>
</feature>
<protein>
    <submittedName>
        <fullName evidence="2">Uncharacterized protein</fullName>
    </submittedName>
</protein>
<name>M7BYW1_CHEMY</name>
<feature type="compositionally biased region" description="Low complexity" evidence="1">
    <location>
        <begin position="164"/>
        <end position="177"/>
    </location>
</feature>
<proteinExistence type="predicted"/>
<dbReference type="EMBL" id="KB474189">
    <property type="protein sequence ID" value="EMP42399.1"/>
    <property type="molecule type" value="Genomic_DNA"/>
</dbReference>
<evidence type="ECO:0000313" key="3">
    <source>
        <dbReference type="Proteomes" id="UP000031443"/>
    </source>
</evidence>
<reference evidence="3" key="1">
    <citation type="journal article" date="2013" name="Nat. Genet.">
        <title>The draft genomes of soft-shell turtle and green sea turtle yield insights into the development and evolution of the turtle-specific body plan.</title>
        <authorList>
            <person name="Wang Z."/>
            <person name="Pascual-Anaya J."/>
            <person name="Zadissa A."/>
            <person name="Li W."/>
            <person name="Niimura Y."/>
            <person name="Huang Z."/>
            <person name="Li C."/>
            <person name="White S."/>
            <person name="Xiong Z."/>
            <person name="Fang D."/>
            <person name="Wang B."/>
            <person name="Ming Y."/>
            <person name="Chen Y."/>
            <person name="Zheng Y."/>
            <person name="Kuraku S."/>
            <person name="Pignatelli M."/>
            <person name="Herrero J."/>
            <person name="Beal K."/>
            <person name="Nozawa M."/>
            <person name="Li Q."/>
            <person name="Wang J."/>
            <person name="Zhang H."/>
            <person name="Yu L."/>
            <person name="Shigenobu S."/>
            <person name="Wang J."/>
            <person name="Liu J."/>
            <person name="Flicek P."/>
            <person name="Searle S."/>
            <person name="Wang J."/>
            <person name="Kuratani S."/>
            <person name="Yin Y."/>
            <person name="Aken B."/>
            <person name="Zhang G."/>
            <person name="Irie N."/>
        </authorList>
    </citation>
    <scope>NUCLEOTIDE SEQUENCE [LARGE SCALE GENOMIC DNA]</scope>
</reference>
<evidence type="ECO:0000313" key="2">
    <source>
        <dbReference type="EMBL" id="EMP42399.1"/>
    </source>
</evidence>
<dbReference type="Proteomes" id="UP000031443">
    <property type="component" value="Unassembled WGS sequence"/>
</dbReference>
<dbReference type="AlphaFoldDB" id="M7BYW1"/>
<gene>
    <name evidence="2" type="ORF">UY3_00336</name>
</gene>